<feature type="transmembrane region" description="Helical" evidence="7">
    <location>
        <begin position="6"/>
        <end position="30"/>
    </location>
</feature>
<sequence length="212" mass="21740">MLSSGSSVSILVVLDLLGIFVFAISGALVAVRKGLDLFGVLVLAGTTGLGGGFLRDVLIDATPPAALTDWRYLLVPTAAGLLTFAQHPRVGRLEPAVNVFDAFGLALFCVTGAVKAVEYGLGPAPAALMGMATGIGGGVLRDLLAGRVPVIFRGTLYATPALAGATVAAVLHTLDQPLWLTALCGGLLCLGWRLLAIVRNWQAPMPRGPASV</sequence>
<evidence type="ECO:0000313" key="9">
    <source>
        <dbReference type="EMBL" id="MBD8869634.1"/>
    </source>
</evidence>
<protein>
    <submittedName>
        <fullName evidence="9">Trimeric intracellular cation channel family protein</fullName>
    </submittedName>
</protein>
<gene>
    <name evidence="9" type="ORF">IE331_08355</name>
</gene>
<dbReference type="GO" id="GO:0005886">
    <property type="term" value="C:plasma membrane"/>
    <property type="evidence" value="ECO:0007669"/>
    <property type="project" value="UniProtKB-SubCell"/>
</dbReference>
<dbReference type="InterPro" id="IPR005115">
    <property type="entry name" value="Gly_transporter"/>
</dbReference>
<evidence type="ECO:0000256" key="5">
    <source>
        <dbReference type="ARBA" id="ARBA00022989"/>
    </source>
</evidence>
<keyword evidence="10" id="KW-1185">Reference proteome</keyword>
<dbReference type="Pfam" id="PF03458">
    <property type="entry name" value="Gly_transporter"/>
    <property type="match status" value="2"/>
</dbReference>
<evidence type="ECO:0000256" key="7">
    <source>
        <dbReference type="SAM" id="Phobius"/>
    </source>
</evidence>
<keyword evidence="6 7" id="KW-0472">Membrane</keyword>
<dbReference type="RefSeq" id="WP_192142468.1">
    <property type="nucleotide sequence ID" value="NZ_JACYXZ010000002.1"/>
</dbReference>
<dbReference type="PANTHER" id="PTHR30506:SF3">
    <property type="entry name" value="UPF0126 INNER MEMBRANE PROTEIN YADS-RELATED"/>
    <property type="match status" value="1"/>
</dbReference>
<proteinExistence type="inferred from homology"/>
<feature type="transmembrane region" description="Helical" evidence="7">
    <location>
        <begin position="150"/>
        <end position="172"/>
    </location>
</feature>
<dbReference type="AlphaFoldDB" id="A0A927K3C4"/>
<dbReference type="EMBL" id="JACYXZ010000002">
    <property type="protein sequence ID" value="MBD8869634.1"/>
    <property type="molecule type" value="Genomic_DNA"/>
</dbReference>
<evidence type="ECO:0000313" key="10">
    <source>
        <dbReference type="Proteomes" id="UP000616839"/>
    </source>
</evidence>
<dbReference type="PANTHER" id="PTHR30506">
    <property type="entry name" value="INNER MEMBRANE PROTEIN"/>
    <property type="match status" value="1"/>
</dbReference>
<organism evidence="9 10">
    <name type="scientific">Nocardioides donggukensis</name>
    <dbReference type="NCBI Taxonomy" id="2774019"/>
    <lineage>
        <taxon>Bacteria</taxon>
        <taxon>Bacillati</taxon>
        <taxon>Actinomycetota</taxon>
        <taxon>Actinomycetes</taxon>
        <taxon>Propionibacteriales</taxon>
        <taxon>Nocardioidaceae</taxon>
        <taxon>Nocardioides</taxon>
    </lineage>
</organism>
<accession>A0A927K3C4</accession>
<feature type="transmembrane region" description="Helical" evidence="7">
    <location>
        <begin position="178"/>
        <end position="198"/>
    </location>
</feature>
<name>A0A927K3C4_9ACTN</name>
<dbReference type="Proteomes" id="UP000616839">
    <property type="component" value="Unassembled WGS sequence"/>
</dbReference>
<evidence type="ECO:0000256" key="6">
    <source>
        <dbReference type="ARBA" id="ARBA00023136"/>
    </source>
</evidence>
<keyword evidence="3" id="KW-1003">Cell membrane</keyword>
<keyword evidence="5 7" id="KW-1133">Transmembrane helix</keyword>
<comment type="caution">
    <text evidence="9">The sequence shown here is derived from an EMBL/GenBank/DDBJ whole genome shotgun (WGS) entry which is preliminary data.</text>
</comment>
<evidence type="ECO:0000259" key="8">
    <source>
        <dbReference type="Pfam" id="PF03458"/>
    </source>
</evidence>
<feature type="domain" description="Glycine transporter" evidence="8">
    <location>
        <begin position="13"/>
        <end position="86"/>
    </location>
</feature>
<feature type="transmembrane region" description="Helical" evidence="7">
    <location>
        <begin position="123"/>
        <end position="143"/>
    </location>
</feature>
<evidence type="ECO:0000256" key="3">
    <source>
        <dbReference type="ARBA" id="ARBA00022475"/>
    </source>
</evidence>
<feature type="domain" description="Glycine transporter" evidence="8">
    <location>
        <begin position="99"/>
        <end position="172"/>
    </location>
</feature>
<evidence type="ECO:0000256" key="4">
    <source>
        <dbReference type="ARBA" id="ARBA00022692"/>
    </source>
</evidence>
<comment type="similarity">
    <text evidence="2">Belongs to the UPF0126 family.</text>
</comment>
<evidence type="ECO:0000256" key="1">
    <source>
        <dbReference type="ARBA" id="ARBA00004651"/>
    </source>
</evidence>
<keyword evidence="4 7" id="KW-0812">Transmembrane</keyword>
<reference evidence="9" key="1">
    <citation type="submission" date="2020-09" db="EMBL/GenBank/DDBJ databases">
        <title>Nocardioides sp. strain MJB4 16S ribosomal RNA gene Genome sequencing and assembly.</title>
        <authorList>
            <person name="Kim I."/>
        </authorList>
    </citation>
    <scope>NUCLEOTIDE SEQUENCE</scope>
    <source>
        <strain evidence="9">MJB4</strain>
    </source>
</reference>
<evidence type="ECO:0000256" key="2">
    <source>
        <dbReference type="ARBA" id="ARBA00008193"/>
    </source>
</evidence>
<feature type="transmembrane region" description="Helical" evidence="7">
    <location>
        <begin position="37"/>
        <end position="58"/>
    </location>
</feature>
<comment type="subcellular location">
    <subcellularLocation>
        <location evidence="1">Cell membrane</location>
        <topology evidence="1">Multi-pass membrane protein</topology>
    </subcellularLocation>
</comment>